<evidence type="ECO:0000256" key="6">
    <source>
        <dbReference type="ARBA" id="ARBA00022825"/>
    </source>
</evidence>
<evidence type="ECO:0000256" key="8">
    <source>
        <dbReference type="ARBA" id="ARBA00023157"/>
    </source>
</evidence>
<dbReference type="InParanoid" id="B3N0K1"/>
<gene>
    <name evidence="13" type="primary">Dana\GF21864</name>
    <name evidence="13" type="synonym">dana_GLEANR_5760</name>
    <name evidence="13" type="ORF">GF21864</name>
</gene>
<accession>B3N0K1</accession>
<keyword evidence="14" id="KW-1185">Reference proteome</keyword>
<name>B3N0K1_DROAN</name>
<evidence type="ECO:0000313" key="14">
    <source>
        <dbReference type="Proteomes" id="UP000007801"/>
    </source>
</evidence>
<evidence type="ECO:0000256" key="5">
    <source>
        <dbReference type="ARBA" id="ARBA00022801"/>
    </source>
</evidence>
<dbReference type="SUPFAM" id="SSF50494">
    <property type="entry name" value="Trypsin-like serine proteases"/>
    <property type="match status" value="1"/>
</dbReference>
<dbReference type="SMART" id="SM00020">
    <property type="entry name" value="Tryp_SPc"/>
    <property type="match status" value="1"/>
</dbReference>
<dbReference type="PROSITE" id="PS00134">
    <property type="entry name" value="TRYPSIN_HIS"/>
    <property type="match status" value="1"/>
</dbReference>
<dbReference type="CDD" id="cd00190">
    <property type="entry name" value="Tryp_SPc"/>
    <property type="match status" value="1"/>
</dbReference>
<evidence type="ECO:0000256" key="10">
    <source>
        <dbReference type="ARBA" id="ARBA00038868"/>
    </source>
</evidence>
<dbReference type="EMBL" id="CH902640">
    <property type="protein sequence ID" value="EDV38405.1"/>
    <property type="molecule type" value="Genomic_DNA"/>
</dbReference>
<protein>
    <recommendedName>
        <fullName evidence="10">trypsin</fullName>
        <ecNumber evidence="10">3.4.21.4</ecNumber>
    </recommendedName>
</protein>
<dbReference type="PROSITE" id="PS51257">
    <property type="entry name" value="PROKAR_LIPOPROTEIN"/>
    <property type="match status" value="1"/>
</dbReference>
<dbReference type="GO" id="GO:0006508">
    <property type="term" value="P:proteolysis"/>
    <property type="evidence" value="ECO:0007669"/>
    <property type="project" value="UniProtKB-KW"/>
</dbReference>
<evidence type="ECO:0000259" key="12">
    <source>
        <dbReference type="PROSITE" id="PS50240"/>
    </source>
</evidence>
<dbReference type="KEGG" id="dan:6504534"/>
<evidence type="ECO:0000256" key="2">
    <source>
        <dbReference type="ARBA" id="ARBA00007664"/>
    </source>
</evidence>
<dbReference type="PANTHER" id="PTHR24276:SF91">
    <property type="entry name" value="AT26814P-RELATED"/>
    <property type="match status" value="1"/>
</dbReference>
<evidence type="ECO:0000256" key="9">
    <source>
        <dbReference type="ARBA" id="ARBA00036320"/>
    </source>
</evidence>
<dbReference type="InterPro" id="IPR043504">
    <property type="entry name" value="Peptidase_S1_PA_chymotrypsin"/>
</dbReference>
<dbReference type="Pfam" id="PF00089">
    <property type="entry name" value="Trypsin"/>
    <property type="match status" value="1"/>
</dbReference>
<dbReference type="InterPro" id="IPR009003">
    <property type="entry name" value="Peptidase_S1_PA"/>
</dbReference>
<keyword evidence="6" id="KW-0720">Serine protease</keyword>
<dbReference type="OMA" id="GCGVNPD"/>
<evidence type="ECO:0000256" key="3">
    <source>
        <dbReference type="ARBA" id="ARBA00022670"/>
    </source>
</evidence>
<keyword evidence="7" id="KW-0865">Zymogen</keyword>
<keyword evidence="5 13" id="KW-0378">Hydrolase</keyword>
<keyword evidence="4 11" id="KW-0732">Signal</keyword>
<dbReference type="eggNOG" id="KOG3627">
    <property type="taxonomic scope" value="Eukaryota"/>
</dbReference>
<dbReference type="STRING" id="7217.B3N0K1"/>
<comment type="catalytic activity">
    <reaction evidence="9">
        <text>Preferential cleavage: Arg-|-Xaa, Lys-|-Xaa.</text>
        <dbReference type="EC" id="3.4.21.4"/>
    </reaction>
</comment>
<comment type="subcellular location">
    <subcellularLocation>
        <location evidence="1">Secreted</location>
        <location evidence="1">Extracellular space</location>
    </subcellularLocation>
</comment>
<reference evidence="13 14" key="1">
    <citation type="journal article" date="2007" name="Nature">
        <title>Evolution of genes and genomes on the Drosophila phylogeny.</title>
        <authorList>
            <consortium name="Drosophila 12 Genomes Consortium"/>
            <person name="Clark A.G."/>
            <person name="Eisen M.B."/>
            <person name="Smith D.R."/>
            <person name="Bergman C.M."/>
            <person name="Oliver B."/>
            <person name="Markow T.A."/>
            <person name="Kaufman T.C."/>
            <person name="Kellis M."/>
            <person name="Gelbart W."/>
            <person name="Iyer V.N."/>
            <person name="Pollard D.A."/>
            <person name="Sackton T.B."/>
            <person name="Larracuente A.M."/>
            <person name="Singh N.D."/>
            <person name="Abad J.P."/>
            <person name="Abt D.N."/>
            <person name="Adryan B."/>
            <person name="Aguade M."/>
            <person name="Akashi H."/>
            <person name="Anderson W.W."/>
            <person name="Aquadro C.F."/>
            <person name="Ardell D.H."/>
            <person name="Arguello R."/>
            <person name="Artieri C.G."/>
            <person name="Barbash D.A."/>
            <person name="Barker D."/>
            <person name="Barsanti P."/>
            <person name="Batterham P."/>
            <person name="Batzoglou S."/>
            <person name="Begun D."/>
            <person name="Bhutkar A."/>
            <person name="Blanco E."/>
            <person name="Bosak S.A."/>
            <person name="Bradley R.K."/>
            <person name="Brand A.D."/>
            <person name="Brent M.R."/>
            <person name="Brooks A.N."/>
            <person name="Brown R.H."/>
            <person name="Butlin R.K."/>
            <person name="Caggese C."/>
            <person name="Calvi B.R."/>
            <person name="Bernardo de Carvalho A."/>
            <person name="Caspi A."/>
            <person name="Castrezana S."/>
            <person name="Celniker S.E."/>
            <person name="Chang J.L."/>
            <person name="Chapple C."/>
            <person name="Chatterji S."/>
            <person name="Chinwalla A."/>
            <person name="Civetta A."/>
            <person name="Clifton S.W."/>
            <person name="Comeron J.M."/>
            <person name="Costello J.C."/>
            <person name="Coyne J.A."/>
            <person name="Daub J."/>
            <person name="David R.G."/>
            <person name="Delcher A.L."/>
            <person name="Delehaunty K."/>
            <person name="Do C.B."/>
            <person name="Ebling H."/>
            <person name="Edwards K."/>
            <person name="Eickbush T."/>
            <person name="Evans J.D."/>
            <person name="Filipski A."/>
            <person name="Findeiss S."/>
            <person name="Freyhult E."/>
            <person name="Fulton L."/>
            <person name="Fulton R."/>
            <person name="Garcia A.C."/>
            <person name="Gardiner A."/>
            <person name="Garfield D.A."/>
            <person name="Garvin B.E."/>
            <person name="Gibson G."/>
            <person name="Gilbert D."/>
            <person name="Gnerre S."/>
            <person name="Godfrey J."/>
            <person name="Good R."/>
            <person name="Gotea V."/>
            <person name="Gravely B."/>
            <person name="Greenberg A.J."/>
            <person name="Griffiths-Jones S."/>
            <person name="Gross S."/>
            <person name="Guigo R."/>
            <person name="Gustafson E.A."/>
            <person name="Haerty W."/>
            <person name="Hahn M.W."/>
            <person name="Halligan D.L."/>
            <person name="Halpern A.L."/>
            <person name="Halter G.M."/>
            <person name="Han M.V."/>
            <person name="Heger A."/>
            <person name="Hillier L."/>
            <person name="Hinrichs A.S."/>
            <person name="Holmes I."/>
            <person name="Hoskins R.A."/>
            <person name="Hubisz M.J."/>
            <person name="Hultmark D."/>
            <person name="Huntley M.A."/>
            <person name="Jaffe D.B."/>
            <person name="Jagadeeshan S."/>
            <person name="Jeck W.R."/>
            <person name="Johnson J."/>
            <person name="Jones C.D."/>
            <person name="Jordan W.C."/>
            <person name="Karpen G.H."/>
            <person name="Kataoka E."/>
            <person name="Keightley P.D."/>
            <person name="Kheradpour P."/>
            <person name="Kirkness E.F."/>
            <person name="Koerich L.B."/>
            <person name="Kristiansen K."/>
            <person name="Kudrna D."/>
            <person name="Kulathinal R.J."/>
            <person name="Kumar S."/>
            <person name="Kwok R."/>
            <person name="Lander E."/>
            <person name="Langley C.H."/>
            <person name="Lapoint R."/>
            <person name="Lazzaro B.P."/>
            <person name="Lee S.J."/>
            <person name="Levesque L."/>
            <person name="Li R."/>
            <person name="Lin C.F."/>
            <person name="Lin M.F."/>
            <person name="Lindblad-Toh K."/>
            <person name="Llopart A."/>
            <person name="Long M."/>
            <person name="Low L."/>
            <person name="Lozovsky E."/>
            <person name="Lu J."/>
            <person name="Luo M."/>
            <person name="Machado C.A."/>
            <person name="Makalowski W."/>
            <person name="Marzo M."/>
            <person name="Matsuda M."/>
            <person name="Matzkin L."/>
            <person name="McAllister B."/>
            <person name="McBride C.S."/>
            <person name="McKernan B."/>
            <person name="McKernan K."/>
            <person name="Mendez-Lago M."/>
            <person name="Minx P."/>
            <person name="Mollenhauer M.U."/>
            <person name="Montooth K."/>
            <person name="Mount S.M."/>
            <person name="Mu X."/>
            <person name="Myers E."/>
            <person name="Negre B."/>
            <person name="Newfeld S."/>
            <person name="Nielsen R."/>
            <person name="Noor M.A."/>
            <person name="O'Grady P."/>
            <person name="Pachter L."/>
            <person name="Papaceit M."/>
            <person name="Parisi M.J."/>
            <person name="Parisi M."/>
            <person name="Parts L."/>
            <person name="Pedersen J.S."/>
            <person name="Pesole G."/>
            <person name="Phillippy A.M."/>
            <person name="Ponting C.P."/>
            <person name="Pop M."/>
            <person name="Porcelli D."/>
            <person name="Powell J.R."/>
            <person name="Prohaska S."/>
            <person name="Pruitt K."/>
            <person name="Puig M."/>
            <person name="Quesneville H."/>
            <person name="Ram K.R."/>
            <person name="Rand D."/>
            <person name="Rasmussen M.D."/>
            <person name="Reed L.K."/>
            <person name="Reenan R."/>
            <person name="Reily A."/>
            <person name="Remington K.A."/>
            <person name="Rieger T.T."/>
            <person name="Ritchie M.G."/>
            <person name="Robin C."/>
            <person name="Rogers Y.H."/>
            <person name="Rohde C."/>
            <person name="Rozas J."/>
            <person name="Rubenfield M.J."/>
            <person name="Ruiz A."/>
            <person name="Russo S."/>
            <person name="Salzberg S.L."/>
            <person name="Sanchez-Gracia A."/>
            <person name="Saranga D.J."/>
            <person name="Sato H."/>
            <person name="Schaeffer S.W."/>
            <person name="Schatz M.C."/>
            <person name="Schlenke T."/>
            <person name="Schwartz R."/>
            <person name="Segarra C."/>
            <person name="Singh R.S."/>
            <person name="Sirot L."/>
            <person name="Sirota M."/>
            <person name="Sisneros N.B."/>
            <person name="Smith C.D."/>
            <person name="Smith T.F."/>
            <person name="Spieth J."/>
            <person name="Stage D.E."/>
            <person name="Stark A."/>
            <person name="Stephan W."/>
            <person name="Strausberg R.L."/>
            <person name="Strempel S."/>
            <person name="Sturgill D."/>
            <person name="Sutton G."/>
            <person name="Sutton G.G."/>
            <person name="Tao W."/>
            <person name="Teichmann S."/>
            <person name="Tobari Y.N."/>
            <person name="Tomimura Y."/>
            <person name="Tsolas J.M."/>
            <person name="Valente V.L."/>
            <person name="Venter E."/>
            <person name="Venter J.C."/>
            <person name="Vicario S."/>
            <person name="Vieira F.G."/>
            <person name="Vilella A.J."/>
            <person name="Villasante A."/>
            <person name="Walenz B."/>
            <person name="Wang J."/>
            <person name="Wasserman M."/>
            <person name="Watts T."/>
            <person name="Wilson D."/>
            <person name="Wilson R.K."/>
            <person name="Wing R.A."/>
            <person name="Wolfner M.F."/>
            <person name="Wong A."/>
            <person name="Wong G.K."/>
            <person name="Wu C.I."/>
            <person name="Wu G."/>
            <person name="Yamamoto D."/>
            <person name="Yang H.P."/>
            <person name="Yang S.P."/>
            <person name="Yorke J.A."/>
            <person name="Yoshida K."/>
            <person name="Zdobnov E."/>
            <person name="Zhang P."/>
            <person name="Zhang Y."/>
            <person name="Zimin A.V."/>
            <person name="Baldwin J."/>
            <person name="Abdouelleil A."/>
            <person name="Abdulkadir J."/>
            <person name="Abebe A."/>
            <person name="Abera B."/>
            <person name="Abreu J."/>
            <person name="Acer S.C."/>
            <person name="Aftuck L."/>
            <person name="Alexander A."/>
            <person name="An P."/>
            <person name="Anderson E."/>
            <person name="Anderson S."/>
            <person name="Arachi H."/>
            <person name="Azer M."/>
            <person name="Bachantsang P."/>
            <person name="Barry A."/>
            <person name="Bayul T."/>
            <person name="Berlin A."/>
            <person name="Bessette D."/>
            <person name="Bloom T."/>
            <person name="Blye J."/>
            <person name="Boguslavskiy L."/>
            <person name="Bonnet C."/>
            <person name="Boukhgalter B."/>
            <person name="Bourzgui I."/>
            <person name="Brown A."/>
            <person name="Cahill P."/>
            <person name="Channer S."/>
            <person name="Cheshatsang Y."/>
            <person name="Chuda L."/>
            <person name="Citroen M."/>
            <person name="Collymore A."/>
            <person name="Cooke P."/>
            <person name="Costello M."/>
            <person name="D'Aco K."/>
            <person name="Daza R."/>
            <person name="De Haan G."/>
            <person name="DeGray S."/>
            <person name="DeMaso C."/>
            <person name="Dhargay N."/>
            <person name="Dooley K."/>
            <person name="Dooley E."/>
            <person name="Doricent M."/>
            <person name="Dorje P."/>
            <person name="Dorjee K."/>
            <person name="Dupes A."/>
            <person name="Elong R."/>
            <person name="Falk J."/>
            <person name="Farina A."/>
            <person name="Faro S."/>
            <person name="Ferguson D."/>
            <person name="Fisher S."/>
            <person name="Foley C.D."/>
            <person name="Franke A."/>
            <person name="Friedrich D."/>
            <person name="Gadbois L."/>
            <person name="Gearin G."/>
            <person name="Gearin C.R."/>
            <person name="Giannoukos G."/>
            <person name="Goode T."/>
            <person name="Graham J."/>
            <person name="Grandbois E."/>
            <person name="Grewal S."/>
            <person name="Gyaltsen K."/>
            <person name="Hafez N."/>
            <person name="Hagos B."/>
            <person name="Hall J."/>
            <person name="Henson C."/>
            <person name="Hollinger A."/>
            <person name="Honan T."/>
            <person name="Huard M.D."/>
            <person name="Hughes L."/>
            <person name="Hurhula B."/>
            <person name="Husby M.E."/>
            <person name="Kamat A."/>
            <person name="Kanga B."/>
            <person name="Kashin S."/>
            <person name="Khazanovich D."/>
            <person name="Kisner P."/>
            <person name="Lance K."/>
            <person name="Lara M."/>
            <person name="Lee W."/>
            <person name="Lennon N."/>
            <person name="Letendre F."/>
            <person name="LeVine R."/>
            <person name="Lipovsky A."/>
            <person name="Liu X."/>
            <person name="Liu J."/>
            <person name="Liu S."/>
            <person name="Lokyitsang T."/>
            <person name="Lokyitsang Y."/>
            <person name="Lubonja R."/>
            <person name="Lui A."/>
            <person name="MacDonald P."/>
            <person name="Magnisalis V."/>
            <person name="Maru K."/>
            <person name="Matthews C."/>
            <person name="McCusker W."/>
            <person name="McDonough S."/>
            <person name="Mehta T."/>
            <person name="Meldrim J."/>
            <person name="Meneus L."/>
            <person name="Mihai O."/>
            <person name="Mihalev A."/>
            <person name="Mihova T."/>
            <person name="Mittelman R."/>
            <person name="Mlenga V."/>
            <person name="Montmayeur A."/>
            <person name="Mulrain L."/>
            <person name="Navidi A."/>
            <person name="Naylor J."/>
            <person name="Negash T."/>
            <person name="Nguyen T."/>
            <person name="Nguyen N."/>
            <person name="Nicol R."/>
            <person name="Norbu C."/>
            <person name="Norbu N."/>
            <person name="Novod N."/>
            <person name="O'Neill B."/>
            <person name="Osman S."/>
            <person name="Markiewicz E."/>
            <person name="Oyono O.L."/>
            <person name="Patti C."/>
            <person name="Phunkhang P."/>
            <person name="Pierre F."/>
            <person name="Priest M."/>
            <person name="Raghuraman S."/>
            <person name="Rege F."/>
            <person name="Reyes R."/>
            <person name="Rise C."/>
            <person name="Rogov P."/>
            <person name="Ross K."/>
            <person name="Ryan E."/>
            <person name="Settipalli S."/>
            <person name="Shea T."/>
            <person name="Sherpa N."/>
            <person name="Shi L."/>
            <person name="Shih D."/>
            <person name="Sparrow T."/>
            <person name="Spaulding J."/>
            <person name="Stalker J."/>
            <person name="Stange-Thomann N."/>
            <person name="Stavropoulos S."/>
            <person name="Stone C."/>
            <person name="Strader C."/>
            <person name="Tesfaye S."/>
            <person name="Thomson T."/>
            <person name="Thoulutsang Y."/>
            <person name="Thoulutsang D."/>
            <person name="Topham K."/>
            <person name="Topping I."/>
            <person name="Tsamla T."/>
            <person name="Vassiliev H."/>
            <person name="Vo A."/>
            <person name="Wangchuk T."/>
            <person name="Wangdi T."/>
            <person name="Weiand M."/>
            <person name="Wilkinson J."/>
            <person name="Wilson A."/>
            <person name="Yadav S."/>
            <person name="Young G."/>
            <person name="Yu Q."/>
            <person name="Zembek L."/>
            <person name="Zhong D."/>
            <person name="Zimmer A."/>
            <person name="Zwirko Z."/>
            <person name="Jaffe D.B."/>
            <person name="Alvarez P."/>
            <person name="Brockman W."/>
            <person name="Butler J."/>
            <person name="Chin C."/>
            <person name="Gnerre S."/>
            <person name="Grabherr M."/>
            <person name="Kleber M."/>
            <person name="Mauceli E."/>
            <person name="MacCallum I."/>
        </authorList>
    </citation>
    <scope>NUCLEOTIDE SEQUENCE [LARGE SCALE GENOMIC DNA]</scope>
    <source>
        <strain evidence="14">Tucson 14024-0371.13</strain>
    </source>
</reference>
<feature type="domain" description="Peptidase S1" evidence="12">
    <location>
        <begin position="36"/>
        <end position="263"/>
    </location>
</feature>
<dbReference type="Gene3D" id="2.40.10.10">
    <property type="entry name" value="Trypsin-like serine proteases"/>
    <property type="match status" value="2"/>
</dbReference>
<proteinExistence type="inferred from homology"/>
<dbReference type="Proteomes" id="UP000007801">
    <property type="component" value="Unassembled WGS sequence"/>
</dbReference>
<keyword evidence="3" id="KW-0645">Protease</keyword>
<dbReference type="PhylomeDB" id="B3N0K1"/>
<dbReference type="AlphaFoldDB" id="B3N0K1"/>
<dbReference type="InterPro" id="IPR018114">
    <property type="entry name" value="TRYPSIN_HIS"/>
</dbReference>
<dbReference type="GeneID" id="6504534"/>
<comment type="similarity">
    <text evidence="2">Belongs to the peptidase S1 family.</text>
</comment>
<dbReference type="PROSITE" id="PS50240">
    <property type="entry name" value="TRYPSIN_DOM"/>
    <property type="match status" value="1"/>
</dbReference>
<keyword evidence="8" id="KW-1015">Disulfide bond</keyword>
<dbReference type="InterPro" id="IPR001314">
    <property type="entry name" value="Peptidase_S1A"/>
</dbReference>
<feature type="signal peptide" evidence="11">
    <location>
        <begin position="1"/>
        <end position="27"/>
    </location>
</feature>
<feature type="chain" id="PRO_5002794164" description="trypsin" evidence="11">
    <location>
        <begin position="28"/>
        <end position="264"/>
    </location>
</feature>
<dbReference type="InterPro" id="IPR050430">
    <property type="entry name" value="Peptidase_S1"/>
</dbReference>
<evidence type="ECO:0000256" key="11">
    <source>
        <dbReference type="SAM" id="SignalP"/>
    </source>
</evidence>
<dbReference type="PRINTS" id="PR00722">
    <property type="entry name" value="CHYMOTRYPSIN"/>
</dbReference>
<dbReference type="GO" id="GO:0005576">
    <property type="term" value="C:extracellular region"/>
    <property type="evidence" value="ECO:0007669"/>
    <property type="project" value="UniProtKB-SubCell"/>
</dbReference>
<dbReference type="GO" id="GO:0004252">
    <property type="term" value="F:serine-type endopeptidase activity"/>
    <property type="evidence" value="ECO:0007669"/>
    <property type="project" value="UniProtKB-EC"/>
</dbReference>
<dbReference type="HOGENOM" id="CLU_006842_7_4_1"/>
<dbReference type="EC" id="3.4.21.4" evidence="10"/>
<dbReference type="PANTHER" id="PTHR24276">
    <property type="entry name" value="POLYSERASE-RELATED"/>
    <property type="match status" value="1"/>
</dbReference>
<evidence type="ECO:0000256" key="1">
    <source>
        <dbReference type="ARBA" id="ARBA00004239"/>
    </source>
</evidence>
<dbReference type="InterPro" id="IPR001254">
    <property type="entry name" value="Trypsin_dom"/>
</dbReference>
<dbReference type="OrthoDB" id="60866at2759"/>
<organism evidence="13 14">
    <name type="scientific">Drosophila ananassae</name>
    <name type="common">Fruit fly</name>
    <dbReference type="NCBI Taxonomy" id="7217"/>
    <lineage>
        <taxon>Eukaryota</taxon>
        <taxon>Metazoa</taxon>
        <taxon>Ecdysozoa</taxon>
        <taxon>Arthropoda</taxon>
        <taxon>Hexapoda</taxon>
        <taxon>Insecta</taxon>
        <taxon>Pterygota</taxon>
        <taxon>Neoptera</taxon>
        <taxon>Endopterygota</taxon>
        <taxon>Diptera</taxon>
        <taxon>Brachycera</taxon>
        <taxon>Muscomorpha</taxon>
        <taxon>Ephydroidea</taxon>
        <taxon>Drosophilidae</taxon>
        <taxon>Drosophila</taxon>
        <taxon>Sophophora</taxon>
    </lineage>
</organism>
<evidence type="ECO:0000256" key="7">
    <source>
        <dbReference type="ARBA" id="ARBA00023145"/>
    </source>
</evidence>
<sequence>MARFGVPSSSCWLLLVLACASLSTVQSAPGNGYGRIVGGEDASKAQFPHQISLRNAGSHSCGGSIISKNFILTAAHCVTNQQEDGSFVAIDADRFTIRAGSNDRFSGGVLVNVVEVIFHEGYNTNLHNDVAVLRLESPLIFSSSIQPIALPSVQTPDDADIIVSGWGRLKAGGDLPRYLQYNTLKSISFEKCDELIGWGLEMELCLLHEADNGVCHGDSGGPAIYNGEVVGIAGFVWGSCGTTYPDGYSRVWYHKEWIIQHTDL</sequence>
<evidence type="ECO:0000256" key="4">
    <source>
        <dbReference type="ARBA" id="ARBA00022729"/>
    </source>
</evidence>
<evidence type="ECO:0000313" key="13">
    <source>
        <dbReference type="EMBL" id="EDV38405.1"/>
    </source>
</evidence>
<dbReference type="FunFam" id="2.40.10.10:FF:000034">
    <property type="entry name" value="Eupolytin"/>
    <property type="match status" value="1"/>
</dbReference>